<sequence length="96" mass="10756">MTARPEPCVDLSAVGDDDRKILHLLYAGFSDASIARRLGMGHRTVQRRIQRLMERLRANGRVALGARAQELGLLRALRPPYESGGRPLRRTPSRNP</sequence>
<reference evidence="2 3" key="1">
    <citation type="submission" date="2024-07" db="EMBL/GenBank/DDBJ databases">
        <title>Whole genome sequencing of Prodigiosin pigment-producing Streptomyces salinarius isolated from rhizosphere soil of Arachis hypogaea.</title>
        <authorList>
            <person name="Vidhya A."/>
            <person name="Ramya S."/>
        </authorList>
    </citation>
    <scope>NUCLEOTIDE SEQUENCE [LARGE SCALE GENOMIC DNA]</scope>
    <source>
        <strain evidence="2 3">VRMG2420</strain>
    </source>
</reference>
<comment type="caution">
    <text evidence="2">The sequence shown here is derived from an EMBL/GenBank/DDBJ whole genome shotgun (WGS) entry which is preliminary data.</text>
</comment>
<dbReference type="InterPro" id="IPR016032">
    <property type="entry name" value="Sig_transdc_resp-reg_C-effctor"/>
</dbReference>
<dbReference type="RefSeq" id="WP_233646063.1">
    <property type="nucleotide sequence ID" value="NZ_JBITPR010000053.1"/>
</dbReference>
<evidence type="ECO:0000313" key="2">
    <source>
        <dbReference type="EMBL" id="MFI7874716.1"/>
    </source>
</evidence>
<dbReference type="EMBL" id="JBITPR010000053">
    <property type="protein sequence ID" value="MFI7874716.1"/>
    <property type="molecule type" value="Genomic_DNA"/>
</dbReference>
<accession>A0ABW8BKT8</accession>
<dbReference type="Pfam" id="PF00196">
    <property type="entry name" value="GerE"/>
    <property type="match status" value="1"/>
</dbReference>
<protein>
    <submittedName>
        <fullName evidence="2">Response regulator transcription factor</fullName>
    </submittedName>
</protein>
<dbReference type="InterPro" id="IPR000792">
    <property type="entry name" value="Tscrpt_reg_LuxR_C"/>
</dbReference>
<evidence type="ECO:0000313" key="3">
    <source>
        <dbReference type="Proteomes" id="UP001614264"/>
    </source>
</evidence>
<name>A0ABW8BKT8_9ACTN</name>
<dbReference type="Proteomes" id="UP001614264">
    <property type="component" value="Unassembled WGS sequence"/>
</dbReference>
<gene>
    <name evidence="2" type="ORF">AB4829_29500</name>
</gene>
<keyword evidence="3" id="KW-1185">Reference proteome</keyword>
<evidence type="ECO:0000259" key="1">
    <source>
        <dbReference type="SMART" id="SM00421"/>
    </source>
</evidence>
<proteinExistence type="predicted"/>
<dbReference type="SMART" id="SM00421">
    <property type="entry name" value="HTH_LUXR"/>
    <property type="match status" value="1"/>
</dbReference>
<dbReference type="Gene3D" id="1.10.10.10">
    <property type="entry name" value="Winged helix-like DNA-binding domain superfamily/Winged helix DNA-binding domain"/>
    <property type="match status" value="1"/>
</dbReference>
<dbReference type="InterPro" id="IPR036388">
    <property type="entry name" value="WH-like_DNA-bd_sf"/>
</dbReference>
<feature type="domain" description="HTH luxR-type" evidence="1">
    <location>
        <begin position="11"/>
        <end position="68"/>
    </location>
</feature>
<organism evidence="2 3">
    <name type="scientific">Streptomyces salinarius</name>
    <dbReference type="NCBI Taxonomy" id="2762598"/>
    <lineage>
        <taxon>Bacteria</taxon>
        <taxon>Bacillati</taxon>
        <taxon>Actinomycetota</taxon>
        <taxon>Actinomycetes</taxon>
        <taxon>Kitasatosporales</taxon>
        <taxon>Streptomycetaceae</taxon>
        <taxon>Streptomyces</taxon>
    </lineage>
</organism>
<dbReference type="SUPFAM" id="SSF46894">
    <property type="entry name" value="C-terminal effector domain of the bipartite response regulators"/>
    <property type="match status" value="1"/>
</dbReference>